<keyword evidence="4" id="KW-0548">Nucleotidyltransferase</keyword>
<gene>
    <name evidence="4" type="primary">rpo7</name>
    <name evidence="4" type="synonym">rpoE</name>
    <name evidence="6" type="ORF">Metus_1541</name>
</gene>
<comment type="catalytic activity">
    <reaction evidence="4">
        <text>RNA(n) + a ribonucleoside 5'-triphosphate = RNA(n+1) + diphosphate</text>
        <dbReference type="Rhea" id="RHEA:21248"/>
        <dbReference type="Rhea" id="RHEA-COMP:14527"/>
        <dbReference type="Rhea" id="RHEA-COMP:17342"/>
        <dbReference type="ChEBI" id="CHEBI:33019"/>
        <dbReference type="ChEBI" id="CHEBI:61557"/>
        <dbReference type="ChEBI" id="CHEBI:140395"/>
        <dbReference type="EC" id="2.7.7.6"/>
    </reaction>
</comment>
<keyword evidence="3 4" id="KW-0804">Transcription</keyword>
<dbReference type="InterPro" id="IPR012340">
    <property type="entry name" value="NA-bd_OB-fold"/>
</dbReference>
<evidence type="ECO:0000256" key="3">
    <source>
        <dbReference type="ARBA" id="ARBA00023163"/>
    </source>
</evidence>
<dbReference type="InterPro" id="IPR003029">
    <property type="entry name" value="S1_domain"/>
</dbReference>
<dbReference type="SUPFAM" id="SSF50249">
    <property type="entry name" value="Nucleic acid-binding proteins"/>
    <property type="match status" value="1"/>
</dbReference>
<dbReference type="InterPro" id="IPR005576">
    <property type="entry name" value="Rpb7-like_N"/>
</dbReference>
<dbReference type="Gene3D" id="2.40.50.140">
    <property type="entry name" value="Nucleic acid-binding proteins"/>
    <property type="match status" value="1"/>
</dbReference>
<comment type="subcellular location">
    <subcellularLocation>
        <location evidence="4">Cytoplasm</location>
    </subcellularLocation>
</comment>
<dbReference type="NCBIfam" id="TIGR00448">
    <property type="entry name" value="rpoE"/>
    <property type="match status" value="1"/>
</dbReference>
<dbReference type="Gene3D" id="3.30.1490.120">
    <property type="entry name" value="RNA polymerase Rpb7-like, N-terminal domain"/>
    <property type="match status" value="1"/>
</dbReference>
<dbReference type="HAMAP" id="MF_00865">
    <property type="entry name" value="RNApol_arch_Rpo7"/>
    <property type="match status" value="1"/>
</dbReference>
<accession>A0A444L7K8</accession>
<dbReference type="GO" id="GO:0005737">
    <property type="term" value="C:cytoplasm"/>
    <property type="evidence" value="ECO:0007669"/>
    <property type="project" value="UniProtKB-SubCell"/>
</dbReference>
<dbReference type="InterPro" id="IPR046399">
    <property type="entry name" value="RNApol_Rpo7"/>
</dbReference>
<proteinExistence type="inferred from homology"/>
<evidence type="ECO:0000259" key="5">
    <source>
        <dbReference type="PROSITE" id="PS50126"/>
    </source>
</evidence>
<dbReference type="SUPFAM" id="SSF88798">
    <property type="entry name" value="N-terminal, heterodimerisation domain of RBP7 (RpoE)"/>
    <property type="match status" value="1"/>
</dbReference>
<dbReference type="EMBL" id="RXGA01000003">
    <property type="protein sequence ID" value="RWX73567.1"/>
    <property type="molecule type" value="Genomic_DNA"/>
</dbReference>
<dbReference type="CDD" id="cd04460">
    <property type="entry name" value="S1_RpoE"/>
    <property type="match status" value="1"/>
</dbReference>
<comment type="function">
    <text evidence="4">DNA-dependent RNA polymerase (RNAP) catalyzes the transcription of DNA into RNA using the four ribonucleoside triphosphates as substrates.</text>
</comment>
<evidence type="ECO:0000256" key="4">
    <source>
        <dbReference type="HAMAP-Rule" id="MF_00865"/>
    </source>
</evidence>
<comment type="similarity">
    <text evidence="1 4">Belongs to the eukaryotic RPB7/RPC8 RNA polymerase subunit family.</text>
</comment>
<name>A0A444L7K8_METS7</name>
<organism evidence="6 7">
    <name type="scientific">Methanosuratincola subterraneus</name>
    <dbReference type="NCBI Taxonomy" id="2593994"/>
    <lineage>
        <taxon>Archaea</taxon>
        <taxon>Thermoproteota</taxon>
        <taxon>Methanosuratincolia</taxon>
        <taxon>Candidatus Methanomethylicales</taxon>
        <taxon>Candidatus Methanomethylicaceae</taxon>
        <taxon>Candidatus Methanosuratincola (ex Vanwonterghem et al. 2016)</taxon>
    </lineage>
</organism>
<dbReference type="NCBIfam" id="NF006333">
    <property type="entry name" value="PRK08563.1"/>
    <property type="match status" value="1"/>
</dbReference>
<keyword evidence="4" id="KW-0808">Transferase</keyword>
<dbReference type="GO" id="GO:0003899">
    <property type="term" value="F:DNA-directed RNA polymerase activity"/>
    <property type="evidence" value="ECO:0007669"/>
    <property type="project" value="UniProtKB-UniRule"/>
</dbReference>
<evidence type="ECO:0000313" key="6">
    <source>
        <dbReference type="EMBL" id="RWX73567.1"/>
    </source>
</evidence>
<dbReference type="Pfam" id="PF00575">
    <property type="entry name" value="S1"/>
    <property type="match status" value="1"/>
</dbReference>
<keyword evidence="2 4" id="KW-0240">DNA-directed RNA polymerase</keyword>
<dbReference type="SMART" id="SM00316">
    <property type="entry name" value="S1"/>
    <property type="match status" value="1"/>
</dbReference>
<comment type="domain">
    <text evidence="4">Forms 2 domains with an elongated structure; Rpo4 packs into the hinge region between the 2 domains.</text>
</comment>
<keyword evidence="4" id="KW-0963">Cytoplasm</keyword>
<sequence length="224" mass="24983">MKNRFHFTASFYMSLNSLYHTHGFKVIAVYKLLHINDVVRIPPDKFGQPLEQVASEVLRSTYEGVVMREFGAVLAVLNVNVSNVGKILPGDGAIFHRASFDLLVYSPIIQEVVEGEVVEVTDFGVFVRMGPMDGLVHVSQLMDDFITYDEKRGALIGKETHRVIEKGMSVRCRIITVSLGSGASRSSKIGMTMRQPYLGALAWIEEDLRKAKGEPPKPAEDQKK</sequence>
<dbReference type="AlphaFoldDB" id="A0A444L7K8"/>
<feature type="domain" description="S1 motif" evidence="5">
    <location>
        <begin position="110"/>
        <end position="194"/>
    </location>
</feature>
<evidence type="ECO:0000256" key="2">
    <source>
        <dbReference type="ARBA" id="ARBA00022478"/>
    </source>
</evidence>
<dbReference type="GO" id="GO:0006352">
    <property type="term" value="P:DNA-templated transcription initiation"/>
    <property type="evidence" value="ECO:0007669"/>
    <property type="project" value="InterPro"/>
</dbReference>
<reference evidence="6 7" key="1">
    <citation type="submission" date="2018-12" db="EMBL/GenBank/DDBJ databases">
        <title>The complete genome of the methanogenic archaea of the candidate phylum Verstraetearchaeota, obtained from the metagenome of underground thermal water.</title>
        <authorList>
            <person name="Kadnikov V.V."/>
            <person name="Mardanov A.V."/>
            <person name="Beletsky A.V."/>
            <person name="Karnachuk O.V."/>
            <person name="Ravin N.V."/>
        </authorList>
    </citation>
    <scope>NUCLEOTIDE SEQUENCE [LARGE SCALE GENOMIC DNA]</scope>
    <source>
        <strain evidence="6">Ch88</strain>
    </source>
</reference>
<dbReference type="Proteomes" id="UP000288215">
    <property type="component" value="Unassembled WGS sequence"/>
</dbReference>
<dbReference type="PANTHER" id="PTHR12709:SF4">
    <property type="entry name" value="DNA-DIRECTED RNA POLYMERASE II SUBUNIT RPB7"/>
    <property type="match status" value="1"/>
</dbReference>
<dbReference type="CDD" id="cd04331">
    <property type="entry name" value="RNAP_E_N"/>
    <property type="match status" value="1"/>
</dbReference>
<evidence type="ECO:0000256" key="1">
    <source>
        <dbReference type="ARBA" id="ARBA00009307"/>
    </source>
</evidence>
<protein>
    <recommendedName>
        <fullName evidence="4">DNA-directed RNA polymerase subunit Rpo7</fullName>
        <ecNumber evidence="4">2.7.7.6</ecNumber>
    </recommendedName>
    <alternativeName>
        <fullName evidence="4">DNA-directed RNA polymerase subunit E</fullName>
    </alternativeName>
</protein>
<dbReference type="GO" id="GO:0003677">
    <property type="term" value="F:DNA binding"/>
    <property type="evidence" value="ECO:0007669"/>
    <property type="project" value="InterPro"/>
</dbReference>
<dbReference type="EC" id="2.7.7.6" evidence="4"/>
<comment type="caution">
    <text evidence="6">The sequence shown here is derived from an EMBL/GenBank/DDBJ whole genome shotgun (WGS) entry which is preliminary data.</text>
</comment>
<dbReference type="InterPro" id="IPR045113">
    <property type="entry name" value="Rpb7-like"/>
</dbReference>
<comment type="subunit">
    <text evidence="4">Part of the RNA polymerase complex. Forms a stalk with Rpo4 that extends from the main structure.</text>
</comment>
<dbReference type="GO" id="GO:0000428">
    <property type="term" value="C:DNA-directed RNA polymerase complex"/>
    <property type="evidence" value="ECO:0007669"/>
    <property type="project" value="UniProtKB-KW"/>
</dbReference>
<dbReference type="InterPro" id="IPR004519">
    <property type="entry name" value="RNAP_E/RPC8"/>
</dbReference>
<dbReference type="PANTHER" id="PTHR12709">
    <property type="entry name" value="DNA-DIRECTED RNA POLYMERASE II, III"/>
    <property type="match status" value="1"/>
</dbReference>
<dbReference type="Pfam" id="PF03876">
    <property type="entry name" value="SHS2_Rpb7-N"/>
    <property type="match status" value="1"/>
</dbReference>
<dbReference type="PROSITE" id="PS50126">
    <property type="entry name" value="S1"/>
    <property type="match status" value="1"/>
</dbReference>
<dbReference type="InterPro" id="IPR036898">
    <property type="entry name" value="RNA_pol_Rpb7-like_N_sf"/>
</dbReference>
<evidence type="ECO:0000313" key="7">
    <source>
        <dbReference type="Proteomes" id="UP000288215"/>
    </source>
</evidence>